<protein>
    <submittedName>
        <fullName evidence="4">Thiosulfate/3-mercaptopyruvate sulfurtransferase</fullName>
    </submittedName>
</protein>
<dbReference type="STRING" id="1036181.SAMN05421756_1066"/>
<dbReference type="Pfam" id="PF00581">
    <property type="entry name" value="Rhodanese"/>
    <property type="match status" value="2"/>
</dbReference>
<dbReference type="Gene3D" id="3.40.250.10">
    <property type="entry name" value="Rhodanese-like domain"/>
    <property type="match status" value="2"/>
</dbReference>
<feature type="domain" description="Rhodanese" evidence="3">
    <location>
        <begin position="172"/>
        <end position="276"/>
    </location>
</feature>
<evidence type="ECO:0000313" key="4">
    <source>
        <dbReference type="EMBL" id="SEQ78862.1"/>
    </source>
</evidence>
<dbReference type="SUPFAM" id="SSF52821">
    <property type="entry name" value="Rhodanese/Cell cycle control phosphatase"/>
    <property type="match status" value="2"/>
</dbReference>
<dbReference type="RefSeq" id="WP_091181835.1">
    <property type="nucleotide sequence ID" value="NZ_FOFA01000006.1"/>
</dbReference>
<accession>A0A1H9IWE1</accession>
<dbReference type="EMBL" id="FOFA01000006">
    <property type="protein sequence ID" value="SEQ78862.1"/>
    <property type="molecule type" value="Genomic_DNA"/>
</dbReference>
<keyword evidence="1 4" id="KW-0808">Transferase</keyword>
<dbReference type="Proteomes" id="UP000198504">
    <property type="component" value="Unassembled WGS sequence"/>
</dbReference>
<sequence>MSTDEAWDRVLVEPEELAARLERGGRVVLLDVRGSMTGPPGRPEHEAGHLPGAVFVDLETELSGPHGPGGGRHRLPDPDAFQAVMRAAGVDGDVPVVAYDGATSLYAARLWWLLTDAGHPDVRVLDGGYAGWVAAGLPVETGPVVVAAPGRFVARPGQRERVWAEDILAGLDAPVVDVRAANRYRGETEPFDPVAGHIPGALNRPAADLLDERSRFRPAAEIAAAFAGVDAPVLYCGSGVTAAQALLALESAGLEGGRIYPGSWSDWLSDPTRAVATGAEGDETVQRRG</sequence>
<keyword evidence="5" id="KW-1185">Reference proteome</keyword>
<organism evidence="4 5">
    <name type="scientific">Microlunatus flavus</name>
    <dbReference type="NCBI Taxonomy" id="1036181"/>
    <lineage>
        <taxon>Bacteria</taxon>
        <taxon>Bacillati</taxon>
        <taxon>Actinomycetota</taxon>
        <taxon>Actinomycetes</taxon>
        <taxon>Propionibacteriales</taxon>
        <taxon>Propionibacteriaceae</taxon>
        <taxon>Microlunatus</taxon>
    </lineage>
</organism>
<feature type="domain" description="Rhodanese" evidence="3">
    <location>
        <begin position="23"/>
        <end position="141"/>
    </location>
</feature>
<keyword evidence="2" id="KW-0677">Repeat</keyword>
<dbReference type="AlphaFoldDB" id="A0A1H9IWE1"/>
<dbReference type="InterPro" id="IPR036873">
    <property type="entry name" value="Rhodanese-like_dom_sf"/>
</dbReference>
<gene>
    <name evidence="4" type="ORF">SAMN05421756_1066</name>
</gene>
<dbReference type="CDD" id="cd01448">
    <property type="entry name" value="TST_Repeat_1"/>
    <property type="match status" value="1"/>
</dbReference>
<evidence type="ECO:0000256" key="1">
    <source>
        <dbReference type="ARBA" id="ARBA00022679"/>
    </source>
</evidence>
<dbReference type="PANTHER" id="PTHR11364">
    <property type="entry name" value="THIOSULFATE SULFERTANSFERASE"/>
    <property type="match status" value="1"/>
</dbReference>
<reference evidence="5" key="1">
    <citation type="submission" date="2016-10" db="EMBL/GenBank/DDBJ databases">
        <authorList>
            <person name="Varghese N."/>
            <person name="Submissions S."/>
        </authorList>
    </citation>
    <scope>NUCLEOTIDE SEQUENCE [LARGE SCALE GENOMIC DNA]</scope>
    <source>
        <strain evidence="5">CGMCC 4.6856</strain>
    </source>
</reference>
<keyword evidence="4" id="KW-0670">Pyruvate</keyword>
<dbReference type="CDD" id="cd01449">
    <property type="entry name" value="TST_Repeat_2"/>
    <property type="match status" value="1"/>
</dbReference>
<evidence type="ECO:0000256" key="2">
    <source>
        <dbReference type="ARBA" id="ARBA00022737"/>
    </source>
</evidence>
<dbReference type="PROSITE" id="PS50206">
    <property type="entry name" value="RHODANESE_3"/>
    <property type="match status" value="2"/>
</dbReference>
<dbReference type="SMART" id="SM00450">
    <property type="entry name" value="RHOD"/>
    <property type="match status" value="2"/>
</dbReference>
<dbReference type="PANTHER" id="PTHR11364:SF27">
    <property type="entry name" value="SULFURTRANSFERASE"/>
    <property type="match status" value="1"/>
</dbReference>
<dbReference type="GO" id="GO:0004792">
    <property type="term" value="F:thiosulfate-cyanide sulfurtransferase activity"/>
    <property type="evidence" value="ECO:0007669"/>
    <property type="project" value="TreeGrafter"/>
</dbReference>
<dbReference type="InterPro" id="IPR001763">
    <property type="entry name" value="Rhodanese-like_dom"/>
</dbReference>
<dbReference type="OrthoDB" id="9770030at2"/>
<dbReference type="InterPro" id="IPR045078">
    <property type="entry name" value="TST/MPST-like"/>
</dbReference>
<proteinExistence type="predicted"/>
<evidence type="ECO:0000259" key="3">
    <source>
        <dbReference type="PROSITE" id="PS50206"/>
    </source>
</evidence>
<evidence type="ECO:0000313" key="5">
    <source>
        <dbReference type="Proteomes" id="UP000198504"/>
    </source>
</evidence>
<name>A0A1H9IWE1_9ACTN</name>